<keyword evidence="2" id="KW-0813">Transport</keyword>
<evidence type="ECO:0000256" key="8">
    <source>
        <dbReference type="SAM" id="MobiDB-lite"/>
    </source>
</evidence>
<keyword evidence="4" id="KW-0547">Nucleotide-binding</keyword>
<evidence type="ECO:0000313" key="12">
    <source>
        <dbReference type="Proteomes" id="UP000749646"/>
    </source>
</evidence>
<feature type="transmembrane region" description="Helical" evidence="9">
    <location>
        <begin position="402"/>
        <end position="425"/>
    </location>
</feature>
<dbReference type="InterPro" id="IPR003439">
    <property type="entry name" value="ABC_transporter-like_ATP-bd"/>
</dbReference>
<feature type="transmembrane region" description="Helical" evidence="9">
    <location>
        <begin position="446"/>
        <end position="466"/>
    </location>
</feature>
<dbReference type="InterPro" id="IPR027417">
    <property type="entry name" value="P-loop_NTPase"/>
</dbReference>
<dbReference type="GO" id="GO:0005524">
    <property type="term" value="F:ATP binding"/>
    <property type="evidence" value="ECO:0007669"/>
    <property type="project" value="UniProtKB-KW"/>
</dbReference>
<dbReference type="GO" id="GO:0140359">
    <property type="term" value="F:ABC-type transporter activity"/>
    <property type="evidence" value="ECO:0007669"/>
    <property type="project" value="InterPro"/>
</dbReference>
<evidence type="ECO:0000259" key="10">
    <source>
        <dbReference type="PROSITE" id="PS50893"/>
    </source>
</evidence>
<dbReference type="Proteomes" id="UP000749646">
    <property type="component" value="Unassembled WGS sequence"/>
</dbReference>
<dbReference type="InterPro" id="IPR013525">
    <property type="entry name" value="ABC2_TM"/>
</dbReference>
<dbReference type="EMBL" id="JAAAHW010009490">
    <property type="protein sequence ID" value="KAF9939968.1"/>
    <property type="molecule type" value="Genomic_DNA"/>
</dbReference>
<evidence type="ECO:0000256" key="5">
    <source>
        <dbReference type="ARBA" id="ARBA00022840"/>
    </source>
</evidence>
<dbReference type="PROSITE" id="PS00211">
    <property type="entry name" value="ABC_TRANSPORTER_1"/>
    <property type="match status" value="1"/>
</dbReference>
<sequence length="868" mass="95111">MATPRTPSSGHPSPAHHHHDDIKGMDIIKATHKPTKMDHFKALTAHNLLVAFREPSVLIFGAAIPFLVIGIAIGISLAIQSNIPKIVEGMVDTRTFTALEGLQKPTAYVGPPVVYFPVVKSVPSLNNLTDSVAQNLKQTYSEFNPVFVDYASMDDIATYEHQNAKDMLKNRTLKDYMPQLAFELGALGASSTINGGVDLGFTIMIAKNDSIPFLLSAMNGFTQNVDATTSGSNGAGAELGLRFLPTLKTFGAQGNENVDLPSLIVPAFLTFAFSFFTTFVAANLVTEKEVGQKAHLQNMGINPLTYYLARFVIDWVCFLIPVLASFILMGATRLQMITSGSWVPYFLLLLVSGFPFITFGYLLSLFFQKSQAVGQVLGIGLTVVVFVPYFFVQFVFEGASLLAIILIGLITPSFALERSISALAIAQTKGNPYSVKDTFDITRAPFCSMILFVVQSIIYCVLIVWIENLIQTRRSPVDFFLRRGSARPAAAAKTRALSDDDDLPRQDTTVLVDGKHRERDAEVIEETLRLKGKAGSLDENDSVRLLGLSKTYHLKGKNRDLPILDDIYVSFKKNECFGYLGPNGAGKTTTIKILTGAESPTSGHGTIEGLSIAPYHEDLRSMIGICPQFDVLWPKLSPRDHLKLFAKIKGVAAQDLEPAVNQMLEEMGLTEFSDKRSKTLSGGNKRRLSLAMAVIGCPKVVFLDEPTTGVDVSIRQLIWNSIRKLKRSSCVILTTHSMEEADALCDRIGIITNGHIQALGTSQRLKNTYGAGYKIIVKTYNTDTVTAALEQAVGAGRVTLVQALGANLEYEITRVEGERTTEMLAKLFRLFEQKREGLGIEDYSVGQTTLAQVFIEFAKEQAAPEDNK</sequence>
<dbReference type="Gene3D" id="3.40.50.300">
    <property type="entry name" value="P-loop containing nucleotide triphosphate hydrolases"/>
    <property type="match status" value="1"/>
</dbReference>
<feature type="transmembrane region" description="Helical" evidence="9">
    <location>
        <begin position="307"/>
        <end position="330"/>
    </location>
</feature>
<comment type="caution">
    <text evidence="11">The sequence shown here is derived from an EMBL/GenBank/DDBJ whole genome shotgun (WGS) entry which is preliminary data.</text>
</comment>
<keyword evidence="3 9" id="KW-0812">Transmembrane</keyword>
<evidence type="ECO:0000256" key="7">
    <source>
        <dbReference type="ARBA" id="ARBA00023136"/>
    </source>
</evidence>
<dbReference type="GO" id="GO:0005319">
    <property type="term" value="F:lipid transporter activity"/>
    <property type="evidence" value="ECO:0007669"/>
    <property type="project" value="TreeGrafter"/>
</dbReference>
<dbReference type="InterPro" id="IPR003593">
    <property type="entry name" value="AAA+_ATPase"/>
</dbReference>
<dbReference type="PANTHER" id="PTHR19229">
    <property type="entry name" value="ATP-BINDING CASSETTE TRANSPORTER SUBFAMILY A ABCA"/>
    <property type="match status" value="1"/>
</dbReference>
<dbReference type="SMART" id="SM00382">
    <property type="entry name" value="AAA"/>
    <property type="match status" value="1"/>
</dbReference>
<evidence type="ECO:0000256" key="9">
    <source>
        <dbReference type="SAM" id="Phobius"/>
    </source>
</evidence>
<keyword evidence="12" id="KW-1185">Reference proteome</keyword>
<feature type="transmembrane region" description="Helical" evidence="9">
    <location>
        <begin position="342"/>
        <end position="364"/>
    </location>
</feature>
<dbReference type="AlphaFoldDB" id="A0A9P6IMX4"/>
<organism evidence="11 12">
    <name type="scientific">Modicella reniformis</name>
    <dbReference type="NCBI Taxonomy" id="1440133"/>
    <lineage>
        <taxon>Eukaryota</taxon>
        <taxon>Fungi</taxon>
        <taxon>Fungi incertae sedis</taxon>
        <taxon>Mucoromycota</taxon>
        <taxon>Mortierellomycotina</taxon>
        <taxon>Mortierellomycetes</taxon>
        <taxon>Mortierellales</taxon>
        <taxon>Mortierellaceae</taxon>
        <taxon>Modicella</taxon>
    </lineage>
</organism>
<dbReference type="GO" id="GO:0016020">
    <property type="term" value="C:membrane"/>
    <property type="evidence" value="ECO:0007669"/>
    <property type="project" value="UniProtKB-SubCell"/>
</dbReference>
<evidence type="ECO:0000256" key="2">
    <source>
        <dbReference type="ARBA" id="ARBA00022448"/>
    </source>
</evidence>
<accession>A0A9P6IMX4</accession>
<feature type="transmembrane region" description="Helical" evidence="9">
    <location>
        <begin position="376"/>
        <end position="396"/>
    </location>
</feature>
<dbReference type="FunFam" id="3.40.50.300:FF:000665">
    <property type="entry name" value="ABC transporter A family member 2"/>
    <property type="match status" value="1"/>
</dbReference>
<dbReference type="InterPro" id="IPR026082">
    <property type="entry name" value="ABCA"/>
</dbReference>
<comment type="subcellular location">
    <subcellularLocation>
        <location evidence="1">Membrane</location>
        <topology evidence="1">Multi-pass membrane protein</topology>
    </subcellularLocation>
</comment>
<dbReference type="GO" id="GO:0016887">
    <property type="term" value="F:ATP hydrolysis activity"/>
    <property type="evidence" value="ECO:0007669"/>
    <property type="project" value="InterPro"/>
</dbReference>
<evidence type="ECO:0000313" key="11">
    <source>
        <dbReference type="EMBL" id="KAF9939968.1"/>
    </source>
</evidence>
<dbReference type="CDD" id="cd03263">
    <property type="entry name" value="ABC_subfamily_A"/>
    <property type="match status" value="1"/>
</dbReference>
<evidence type="ECO:0000256" key="1">
    <source>
        <dbReference type="ARBA" id="ARBA00004141"/>
    </source>
</evidence>
<keyword evidence="7 9" id="KW-0472">Membrane</keyword>
<name>A0A9P6IMX4_9FUNG</name>
<gene>
    <name evidence="11" type="primary">ABCA2</name>
    <name evidence="11" type="ORF">BGZ65_008714</name>
</gene>
<feature type="transmembrane region" description="Helical" evidence="9">
    <location>
        <begin position="57"/>
        <end position="79"/>
    </location>
</feature>
<reference evidence="11" key="1">
    <citation type="journal article" date="2020" name="Fungal Divers.">
        <title>Resolving the Mortierellaceae phylogeny through synthesis of multi-gene phylogenetics and phylogenomics.</title>
        <authorList>
            <person name="Vandepol N."/>
            <person name="Liber J."/>
            <person name="Desiro A."/>
            <person name="Na H."/>
            <person name="Kennedy M."/>
            <person name="Barry K."/>
            <person name="Grigoriev I.V."/>
            <person name="Miller A.N."/>
            <person name="O'Donnell K."/>
            <person name="Stajich J.E."/>
            <person name="Bonito G."/>
        </authorList>
    </citation>
    <scope>NUCLEOTIDE SEQUENCE</scope>
    <source>
        <strain evidence="11">MES-2147</strain>
    </source>
</reference>
<feature type="transmembrane region" description="Helical" evidence="9">
    <location>
        <begin position="263"/>
        <end position="286"/>
    </location>
</feature>
<dbReference type="Pfam" id="PF12698">
    <property type="entry name" value="ABC2_membrane_3"/>
    <property type="match status" value="1"/>
</dbReference>
<protein>
    <submittedName>
        <fullName evidence="11">ATP-binding cassette sub- A member 2</fullName>
    </submittedName>
</protein>
<dbReference type="InterPro" id="IPR017871">
    <property type="entry name" value="ABC_transporter-like_CS"/>
</dbReference>
<dbReference type="PROSITE" id="PS50893">
    <property type="entry name" value="ABC_TRANSPORTER_2"/>
    <property type="match status" value="1"/>
</dbReference>
<evidence type="ECO:0000256" key="4">
    <source>
        <dbReference type="ARBA" id="ARBA00022741"/>
    </source>
</evidence>
<proteinExistence type="predicted"/>
<dbReference type="OrthoDB" id="8061355at2759"/>
<evidence type="ECO:0000256" key="3">
    <source>
        <dbReference type="ARBA" id="ARBA00022692"/>
    </source>
</evidence>
<dbReference type="Pfam" id="PF00005">
    <property type="entry name" value="ABC_tran"/>
    <property type="match status" value="1"/>
</dbReference>
<keyword evidence="5 11" id="KW-0067">ATP-binding</keyword>
<evidence type="ECO:0000256" key="6">
    <source>
        <dbReference type="ARBA" id="ARBA00022989"/>
    </source>
</evidence>
<dbReference type="SUPFAM" id="SSF52540">
    <property type="entry name" value="P-loop containing nucleoside triphosphate hydrolases"/>
    <property type="match status" value="1"/>
</dbReference>
<keyword evidence="6 9" id="KW-1133">Transmembrane helix</keyword>
<feature type="region of interest" description="Disordered" evidence="8">
    <location>
        <begin position="1"/>
        <end position="21"/>
    </location>
</feature>
<feature type="domain" description="ABC transporter" evidence="10">
    <location>
        <begin position="543"/>
        <end position="778"/>
    </location>
</feature>